<organism evidence="1 2">
    <name type="scientific">Rhizobium anhuiense</name>
    <dbReference type="NCBI Taxonomy" id="1184720"/>
    <lineage>
        <taxon>Bacteria</taxon>
        <taxon>Pseudomonadati</taxon>
        <taxon>Pseudomonadota</taxon>
        <taxon>Alphaproteobacteria</taxon>
        <taxon>Hyphomicrobiales</taxon>
        <taxon>Rhizobiaceae</taxon>
        <taxon>Rhizobium/Agrobacterium group</taxon>
        <taxon>Rhizobium</taxon>
    </lineage>
</organism>
<dbReference type="AlphaFoldDB" id="A0A3S0S6A9"/>
<proteinExistence type="predicted"/>
<dbReference type="Proteomes" id="UP000273611">
    <property type="component" value="Unassembled WGS sequence"/>
</dbReference>
<dbReference type="EMBL" id="RIBW01000008">
    <property type="protein sequence ID" value="RUM00290.1"/>
    <property type="molecule type" value="Genomic_DNA"/>
</dbReference>
<comment type="caution">
    <text evidence="1">The sequence shown here is derived from an EMBL/GenBank/DDBJ whole genome shotgun (WGS) entry which is preliminary data.</text>
</comment>
<name>A0A3S0S6A9_9HYPH</name>
<gene>
    <name evidence="1" type="ORF">EEQ99_18255</name>
</gene>
<evidence type="ECO:0000313" key="1">
    <source>
        <dbReference type="EMBL" id="RUM00290.1"/>
    </source>
</evidence>
<reference evidence="1 2" key="1">
    <citation type="journal article" date="2015" name="Int. J. Syst. Evol. Microbiol.">
        <title>Rhizobium anhuiense sp. nov., isolated from effective nodules of Vicia faba and Pisum sativum.</title>
        <authorList>
            <person name="Zhang Y.J."/>
            <person name="Zheng W.T."/>
            <person name="Everall I."/>
            <person name="Young J.P."/>
            <person name="Zhang X.X."/>
            <person name="Tian C.F."/>
            <person name="Sui X.H."/>
            <person name="Wang E.T."/>
            <person name="Chen W.X."/>
        </authorList>
    </citation>
    <scope>NUCLEOTIDE SEQUENCE [LARGE SCALE GENOMIC DNA]</scope>
    <source>
        <strain evidence="1 2">CCBAU 23252</strain>
    </source>
</reference>
<protein>
    <submittedName>
        <fullName evidence="1">Uncharacterized protein</fullName>
    </submittedName>
</protein>
<accession>A0A3S0S6A9</accession>
<evidence type="ECO:0000313" key="2">
    <source>
        <dbReference type="Proteomes" id="UP000273611"/>
    </source>
</evidence>
<sequence>MQIVCPKPLRTFGRHALEHFRFSPNHGNALSLCFHAIPGAKPLRTFAGIALVETRGLEEFRQPFGLRMHEHLLRIAFLADDALVHEDDA</sequence>